<accession>A0A6J7D9M4</accession>
<evidence type="ECO:0000313" key="1">
    <source>
        <dbReference type="EMBL" id="CAB4765594.1"/>
    </source>
</evidence>
<protein>
    <submittedName>
        <fullName evidence="2">Unannotated protein</fullName>
    </submittedName>
</protein>
<name>A0A6J7D9M4_9ZZZZ</name>
<dbReference type="EMBL" id="CAFBLG010000071">
    <property type="protein sequence ID" value="CAB4867662.1"/>
    <property type="molecule type" value="Genomic_DNA"/>
</dbReference>
<dbReference type="AlphaFoldDB" id="A0A6J7D9M4"/>
<dbReference type="EMBL" id="CAEZZO010000046">
    <property type="protein sequence ID" value="CAB4765594.1"/>
    <property type="molecule type" value="Genomic_DNA"/>
</dbReference>
<sequence length="81" mass="9203">MKQILLLPILGYRKFISPAFAPRCKYYPSCSTYAELSVREFGVKGVAMALWRVARCNPFSHGGVDYPSQKSISVIRERQMS</sequence>
<dbReference type="PANTHER" id="PTHR33383:SF1">
    <property type="entry name" value="MEMBRANE PROTEIN INSERTION EFFICIENCY FACTOR-RELATED"/>
    <property type="match status" value="1"/>
</dbReference>
<organism evidence="2">
    <name type="scientific">freshwater metagenome</name>
    <dbReference type="NCBI Taxonomy" id="449393"/>
    <lineage>
        <taxon>unclassified sequences</taxon>
        <taxon>metagenomes</taxon>
        <taxon>ecological metagenomes</taxon>
    </lineage>
</organism>
<dbReference type="SMART" id="SM01234">
    <property type="entry name" value="Haemolytic"/>
    <property type="match status" value="1"/>
</dbReference>
<dbReference type="PANTHER" id="PTHR33383">
    <property type="entry name" value="MEMBRANE PROTEIN INSERTION EFFICIENCY FACTOR-RELATED"/>
    <property type="match status" value="1"/>
</dbReference>
<dbReference type="HAMAP" id="MF_00386">
    <property type="entry name" value="UPF0161_YidD"/>
    <property type="match status" value="1"/>
</dbReference>
<proteinExistence type="inferred from homology"/>
<dbReference type="InterPro" id="IPR002696">
    <property type="entry name" value="Membr_insert_effic_factor_YidD"/>
</dbReference>
<gene>
    <name evidence="1" type="ORF">UFOPK2886_00444</name>
    <name evidence="2" type="ORF">UFOPK3295_00760</name>
</gene>
<evidence type="ECO:0000313" key="2">
    <source>
        <dbReference type="EMBL" id="CAB4867662.1"/>
    </source>
</evidence>
<dbReference type="NCBIfam" id="TIGR00278">
    <property type="entry name" value="membrane protein insertion efficiency factor YidD"/>
    <property type="match status" value="1"/>
</dbReference>
<reference evidence="2" key="1">
    <citation type="submission" date="2020-05" db="EMBL/GenBank/DDBJ databases">
        <authorList>
            <person name="Chiriac C."/>
            <person name="Salcher M."/>
            <person name="Ghai R."/>
            <person name="Kavagutti S V."/>
        </authorList>
    </citation>
    <scope>NUCLEOTIDE SEQUENCE</scope>
</reference>
<dbReference type="Pfam" id="PF01809">
    <property type="entry name" value="YidD"/>
    <property type="match status" value="1"/>
</dbReference>